<dbReference type="Proteomes" id="UP000332933">
    <property type="component" value="Unassembled WGS sequence"/>
</dbReference>
<dbReference type="AlphaFoldDB" id="A0A485L9H7"/>
<reference evidence="1" key="2">
    <citation type="submission" date="2019-06" db="EMBL/GenBank/DDBJ databases">
        <title>Genomics analysis of Aphanomyces spp. identifies a new class of oomycete effector associated with host adaptation.</title>
        <authorList>
            <person name="Gaulin E."/>
        </authorList>
    </citation>
    <scope>NUCLEOTIDE SEQUENCE</scope>
    <source>
        <strain evidence="1">CBS 578.67</strain>
    </source>
</reference>
<reference evidence="2 3" key="1">
    <citation type="submission" date="2019-03" db="EMBL/GenBank/DDBJ databases">
        <authorList>
            <person name="Gaulin E."/>
            <person name="Dumas B."/>
        </authorList>
    </citation>
    <scope>NUCLEOTIDE SEQUENCE [LARGE SCALE GENOMIC DNA]</scope>
    <source>
        <strain evidence="2">CBS 568.67</strain>
    </source>
</reference>
<evidence type="ECO:0000313" key="3">
    <source>
        <dbReference type="Proteomes" id="UP000332933"/>
    </source>
</evidence>
<evidence type="ECO:0000313" key="2">
    <source>
        <dbReference type="EMBL" id="VFT94964.1"/>
    </source>
</evidence>
<gene>
    <name evidence="2" type="primary">Aste57867_18226</name>
    <name evidence="1" type="ORF">As57867_018164</name>
    <name evidence="2" type="ORF">ASTE57867_18226</name>
</gene>
<evidence type="ECO:0000313" key="1">
    <source>
        <dbReference type="EMBL" id="KAF0690391.1"/>
    </source>
</evidence>
<protein>
    <submittedName>
        <fullName evidence="2">Aste57867_18226 protein</fullName>
    </submittedName>
</protein>
<keyword evidence="3" id="KW-1185">Reference proteome</keyword>
<dbReference type="OrthoDB" id="2015991at2759"/>
<organism evidence="2 3">
    <name type="scientific">Aphanomyces stellatus</name>
    <dbReference type="NCBI Taxonomy" id="120398"/>
    <lineage>
        <taxon>Eukaryota</taxon>
        <taxon>Sar</taxon>
        <taxon>Stramenopiles</taxon>
        <taxon>Oomycota</taxon>
        <taxon>Saprolegniomycetes</taxon>
        <taxon>Saprolegniales</taxon>
        <taxon>Verrucalvaceae</taxon>
        <taxon>Aphanomyces</taxon>
    </lineage>
</organism>
<accession>A0A485L9H7</accession>
<dbReference type="EMBL" id="CAADRA010006400">
    <property type="protein sequence ID" value="VFT94964.1"/>
    <property type="molecule type" value="Genomic_DNA"/>
</dbReference>
<proteinExistence type="predicted"/>
<name>A0A485L9H7_9STRA</name>
<sequence length="142" mass="15949">MRVGMSHACRAARVFLAVKQRRCVWAIADFERRHGSAKIEPPANCDIRSGFSALSLSRVGQVGPLITGCTTEQVEAITTLPTFYTDYRVHFSPESATQTLKNGKQQHYMEFNKPFGLLHFLDHGEPKDNLHVALVDADYMLL</sequence>
<dbReference type="EMBL" id="VJMH01006379">
    <property type="protein sequence ID" value="KAF0690391.1"/>
    <property type="molecule type" value="Genomic_DNA"/>
</dbReference>